<proteinExistence type="predicted"/>
<protein>
    <submittedName>
        <fullName evidence="1">Uncharacterized protein</fullName>
    </submittedName>
</protein>
<dbReference type="OrthoDB" id="38186at10239"/>
<evidence type="ECO:0000313" key="1">
    <source>
        <dbReference type="EMBL" id="AII27913.1"/>
    </source>
</evidence>
<accession>A0A076G8K5</accession>
<organism evidence="1 2">
    <name type="scientific">Bacillus phage Bobb</name>
    <dbReference type="NCBI Taxonomy" id="1527469"/>
    <lineage>
        <taxon>Viruses</taxon>
        <taxon>Duplodnaviria</taxon>
        <taxon>Heunggongvirae</taxon>
        <taxon>Uroviricota</taxon>
        <taxon>Caudoviricetes</taxon>
        <taxon>Herelleviridae</taxon>
        <taxon>Bastillevirinae</taxon>
        <taxon>Agatevirus</taxon>
        <taxon>Agatevirus bobb</taxon>
    </lineage>
</organism>
<name>A0A076G8K5_9CAUD</name>
<dbReference type="GeneID" id="20283299"/>
<dbReference type="EMBL" id="KM051843">
    <property type="protein sequence ID" value="AII27913.1"/>
    <property type="molecule type" value="Genomic_DNA"/>
</dbReference>
<keyword evidence="2" id="KW-1185">Reference proteome</keyword>
<dbReference type="Proteomes" id="UP000028664">
    <property type="component" value="Segment"/>
</dbReference>
<dbReference type="KEGG" id="vg:20283299"/>
<dbReference type="RefSeq" id="YP_009056281.1">
    <property type="nucleotide sequence ID" value="NC_024792.1"/>
</dbReference>
<reference evidence="1 2" key="1">
    <citation type="submission" date="2014-06" db="EMBL/GenBank/DDBJ databases">
        <title>Bioinformatic genomic analysis of Bacillus phage Bobb.</title>
        <authorList>
            <person name="Lewis H.M.N."/>
            <person name="Temple L."/>
            <person name="Barth R.N."/>
            <person name="Bowles K.M."/>
            <person name="Churchin D.I."/>
            <person name="Scott-Croshaw C."/>
            <person name="Glasgow G.H."/>
            <person name="Gloe M.W."/>
            <person name="McGough T.M."/>
            <person name="Nutbrown S.A."/>
            <person name="Romulus S.R."/>
            <person name="Sanders K.A.M."/>
            <person name="Diachok C.R."/>
            <person name="Serigano J.P."/>
            <person name="Shin D."/>
            <person name="Suresh M.H."/>
            <person name="Conner A.R.N."/>
            <person name="Korba R.M."/>
            <person name="Livermore R.J."/>
            <person name="Rohlf M.B."/>
            <person name="Utterback S.D."/>
            <person name="Wilson V.E."/>
        </authorList>
    </citation>
    <scope>NUCLEOTIDE SEQUENCE [LARGE SCALE GENOMIC DNA]</scope>
</reference>
<sequence length="95" mass="10403">MNIKQVKQEPKHVAEVLKDKITIELTRGELIDLLAARLTTDEMELYGSVLNGMLGAEVSTLLYSGAGLGADTAATELEHITKPIKEASKEFIMFL</sequence>
<evidence type="ECO:0000313" key="2">
    <source>
        <dbReference type="Proteomes" id="UP000028664"/>
    </source>
</evidence>